<organism evidence="2">
    <name type="scientific">Clostridium tertium</name>
    <dbReference type="NCBI Taxonomy" id="1559"/>
    <lineage>
        <taxon>Bacteria</taxon>
        <taxon>Bacillati</taxon>
        <taxon>Bacillota</taxon>
        <taxon>Clostridia</taxon>
        <taxon>Eubacteriales</taxon>
        <taxon>Clostridiaceae</taxon>
        <taxon>Clostridium</taxon>
    </lineage>
</organism>
<reference evidence="2" key="1">
    <citation type="submission" date="2019-11" db="EMBL/GenBank/DDBJ databases">
        <authorList>
            <person name="Feng L."/>
        </authorList>
    </citation>
    <scope>NUCLEOTIDE SEQUENCE</scope>
    <source>
        <strain evidence="2">CTertiumLFYP3</strain>
    </source>
</reference>
<accession>A0A6N3FVP9</accession>
<dbReference type="EMBL" id="CACRTO010000042">
    <property type="protein sequence ID" value="VYU56527.1"/>
    <property type="molecule type" value="Genomic_DNA"/>
</dbReference>
<dbReference type="InterPro" id="IPR009677">
    <property type="entry name" value="DUF1266"/>
</dbReference>
<dbReference type="RefSeq" id="WP_156627326.1">
    <property type="nucleotide sequence ID" value="NZ_CACRTO010000042.1"/>
</dbReference>
<dbReference type="AlphaFoldDB" id="A0A6N3FVP9"/>
<dbReference type="Pfam" id="PF06889">
    <property type="entry name" value="DUF1266"/>
    <property type="match status" value="1"/>
</dbReference>
<evidence type="ECO:0000259" key="1">
    <source>
        <dbReference type="Pfam" id="PF06889"/>
    </source>
</evidence>
<feature type="domain" description="DUF1266" evidence="1">
    <location>
        <begin position="86"/>
        <end position="265"/>
    </location>
</feature>
<sequence length="298" mass="35207">MNLVKSIIFTGKFLKDKDIPNDMNRLRALSAGCTYSIPSKKLFKLIQNETDKKMEWLLMKKAYFSLDSSLNFIEKYQNRIFFKSALKKAWGVEKKEQLIQQINFLFDGSNSLYANAQLNLYSELQIKELPIDEISIRETDFFNYYYEDLDEDQMEHLLGALNIIEENKNLLTSNWVLGFDLSRIVHLVRMGYGTKILSQNEAWEIIDKVYLRFKEFKSYADFFASHELGFNLFDYDRELDCFEQYKDRVRNAAPIFLNKRATPFKYLNISDDIRENPGEIFGNIFHIDSIEIEPNNTK</sequence>
<proteinExistence type="predicted"/>
<name>A0A6N3FVP9_9CLOT</name>
<evidence type="ECO:0000313" key="2">
    <source>
        <dbReference type="EMBL" id="VYU56527.1"/>
    </source>
</evidence>
<gene>
    <name evidence="2" type="ORF">CTLFYP3_02884</name>
</gene>
<protein>
    <recommendedName>
        <fullName evidence="1">DUF1266 domain-containing protein</fullName>
    </recommendedName>
</protein>